<dbReference type="AlphaFoldDB" id="A0A4R5UC41"/>
<keyword evidence="2" id="KW-1185">Reference proteome</keyword>
<dbReference type="RefSeq" id="WP_133392367.1">
    <property type="nucleotide sequence ID" value="NZ_SMTG01000002.1"/>
</dbReference>
<sequence length="160" mass="17978">MEGKDMHHLSGYGYLLALVMVAPASAEPARLVTHFPEHDVSRFLFTHFDIATIRSPLNPARSADQRSFASVLPAPTRFEPDMFEVDAFGWVYRMRILDRGDFNRDGVEDLVACFESRAMLGSYNASQLLLVTRYSENTPAVAIRFEPSSGRYPCANFPAQ</sequence>
<protein>
    <submittedName>
        <fullName evidence="1">Uncharacterized protein</fullName>
    </submittedName>
</protein>
<comment type="caution">
    <text evidence="1">The sequence shown here is derived from an EMBL/GenBank/DDBJ whole genome shotgun (WGS) entry which is preliminary data.</text>
</comment>
<dbReference type="Proteomes" id="UP000295543">
    <property type="component" value="Unassembled WGS sequence"/>
</dbReference>
<gene>
    <name evidence="1" type="ORF">E2F49_01800</name>
</gene>
<dbReference type="EMBL" id="SMTG01000002">
    <property type="protein sequence ID" value="TDK32825.1"/>
    <property type="molecule type" value="Genomic_DNA"/>
</dbReference>
<name>A0A4R5UC41_9GAMM</name>
<evidence type="ECO:0000313" key="2">
    <source>
        <dbReference type="Proteomes" id="UP000295543"/>
    </source>
</evidence>
<dbReference type="OrthoDB" id="5881965at2"/>
<reference evidence="1 2" key="1">
    <citation type="submission" date="2019-03" db="EMBL/GenBank/DDBJ databases">
        <title>Luteimonas zhaokaii sp.nov., isolated from the rectal contents of Plateau pika in Yushu, Qinghai Province, China.</title>
        <authorList>
            <person name="Zhang G."/>
        </authorList>
    </citation>
    <scope>NUCLEOTIDE SEQUENCE [LARGE SCALE GENOMIC DNA]</scope>
    <source>
        <strain evidence="1 2">THG-MD21</strain>
    </source>
</reference>
<proteinExistence type="predicted"/>
<accession>A0A4R5UC41</accession>
<organism evidence="1 2">
    <name type="scientific">Luteimonas terrae</name>
    <dbReference type="NCBI Taxonomy" id="1530191"/>
    <lineage>
        <taxon>Bacteria</taxon>
        <taxon>Pseudomonadati</taxon>
        <taxon>Pseudomonadota</taxon>
        <taxon>Gammaproteobacteria</taxon>
        <taxon>Lysobacterales</taxon>
        <taxon>Lysobacteraceae</taxon>
        <taxon>Luteimonas</taxon>
    </lineage>
</organism>
<evidence type="ECO:0000313" key="1">
    <source>
        <dbReference type="EMBL" id="TDK32825.1"/>
    </source>
</evidence>